<feature type="region of interest" description="Disordered" evidence="1">
    <location>
        <begin position="352"/>
        <end position="394"/>
    </location>
</feature>
<gene>
    <name evidence="2" type="ORF">NDU88_002956</name>
</gene>
<dbReference type="Proteomes" id="UP001066276">
    <property type="component" value="Chromosome 9"/>
</dbReference>
<feature type="region of interest" description="Disordered" evidence="1">
    <location>
        <begin position="176"/>
        <end position="198"/>
    </location>
</feature>
<feature type="region of interest" description="Disordered" evidence="1">
    <location>
        <begin position="1"/>
        <end position="39"/>
    </location>
</feature>
<proteinExistence type="predicted"/>
<evidence type="ECO:0000313" key="3">
    <source>
        <dbReference type="Proteomes" id="UP001066276"/>
    </source>
</evidence>
<organism evidence="2 3">
    <name type="scientific">Pleurodeles waltl</name>
    <name type="common">Iberian ribbed newt</name>
    <dbReference type="NCBI Taxonomy" id="8319"/>
    <lineage>
        <taxon>Eukaryota</taxon>
        <taxon>Metazoa</taxon>
        <taxon>Chordata</taxon>
        <taxon>Craniata</taxon>
        <taxon>Vertebrata</taxon>
        <taxon>Euteleostomi</taxon>
        <taxon>Amphibia</taxon>
        <taxon>Batrachia</taxon>
        <taxon>Caudata</taxon>
        <taxon>Salamandroidea</taxon>
        <taxon>Salamandridae</taxon>
        <taxon>Pleurodelinae</taxon>
        <taxon>Pleurodeles</taxon>
    </lineage>
</organism>
<sequence>MRRYNPHEDSGGAEGSNALGEAAKKGEGGQSSPLESHRAPSAGSKILLVACVIRCFEGPSAQVGGGGEVPAVSRLPQLRAPACGRSLTVLQCPVAGAAECALCRPKQEAAILAPKCQRYARVINLRGSAANRRPRPGQAEFLLPALNGRPPPPMWCMAPSTPLGGRHWSSAKMTHPSVGVPGSPPAPPRGAGTSAQVGGGGEEVPAVYHLPQLRAPPCGRSLTVPQCPVAGATERALHRPKQEAVIPAPKCQRCTRVINPRGSVANRRPRPGHVEFLLPVLNGRPPPPMWRTAPSTPLGGRRWSSTKMTRPILGSAGIPAGSSTRCRHTLSAPQRPAVGDTECALCRPRCRGPPPSSAHHTVVARTPQQRLQSRRRSGSTLQDVSGEPESELTD</sequence>
<name>A0AAV7MQ98_PLEWA</name>
<protein>
    <submittedName>
        <fullName evidence="2">Uncharacterized protein</fullName>
    </submittedName>
</protein>
<reference evidence="2" key="1">
    <citation type="journal article" date="2022" name="bioRxiv">
        <title>Sequencing and chromosome-scale assembly of the giantPleurodeles waltlgenome.</title>
        <authorList>
            <person name="Brown T."/>
            <person name="Elewa A."/>
            <person name="Iarovenko S."/>
            <person name="Subramanian E."/>
            <person name="Araus A.J."/>
            <person name="Petzold A."/>
            <person name="Susuki M."/>
            <person name="Suzuki K.-i.T."/>
            <person name="Hayashi T."/>
            <person name="Toyoda A."/>
            <person name="Oliveira C."/>
            <person name="Osipova E."/>
            <person name="Leigh N.D."/>
            <person name="Simon A."/>
            <person name="Yun M.H."/>
        </authorList>
    </citation>
    <scope>NUCLEOTIDE SEQUENCE</scope>
    <source>
        <strain evidence="2">20211129_DDA</strain>
        <tissue evidence="2">Liver</tissue>
    </source>
</reference>
<dbReference type="EMBL" id="JANPWB010000013">
    <property type="protein sequence ID" value="KAJ1105551.1"/>
    <property type="molecule type" value="Genomic_DNA"/>
</dbReference>
<comment type="caution">
    <text evidence="2">The sequence shown here is derived from an EMBL/GenBank/DDBJ whole genome shotgun (WGS) entry which is preliminary data.</text>
</comment>
<accession>A0AAV7MQ98</accession>
<dbReference type="AlphaFoldDB" id="A0AAV7MQ98"/>
<feature type="compositionally biased region" description="Basic and acidic residues" evidence="1">
    <location>
        <begin position="1"/>
        <end position="10"/>
    </location>
</feature>
<evidence type="ECO:0000256" key="1">
    <source>
        <dbReference type="SAM" id="MobiDB-lite"/>
    </source>
</evidence>
<keyword evidence="3" id="KW-1185">Reference proteome</keyword>
<evidence type="ECO:0000313" key="2">
    <source>
        <dbReference type="EMBL" id="KAJ1105551.1"/>
    </source>
</evidence>
<feature type="region of interest" description="Disordered" evidence="1">
    <location>
        <begin position="313"/>
        <end position="334"/>
    </location>
</feature>